<protein>
    <recommendedName>
        <fullName evidence="1">Glycoside hydrolase family 5 C-terminal domain-containing protein</fullName>
    </recommendedName>
</protein>
<dbReference type="InterPro" id="IPR013780">
    <property type="entry name" value="Glyco_hydro_b"/>
</dbReference>
<feature type="domain" description="Glycoside hydrolase family 5 C-terminal" evidence="1">
    <location>
        <begin position="13"/>
        <end position="108"/>
    </location>
</feature>
<evidence type="ECO:0000313" key="3">
    <source>
        <dbReference type="Proteomes" id="UP000281553"/>
    </source>
</evidence>
<name>A0A3P7M8C5_DIBLA</name>
<reference evidence="2 3" key="1">
    <citation type="submission" date="2018-11" db="EMBL/GenBank/DDBJ databases">
        <authorList>
            <consortium name="Pathogen Informatics"/>
        </authorList>
    </citation>
    <scope>NUCLEOTIDE SEQUENCE [LARGE SCALE GENOMIC DNA]</scope>
</reference>
<accession>A0A3P7M8C5</accession>
<dbReference type="AlphaFoldDB" id="A0A3P7M8C5"/>
<dbReference type="InterPro" id="IPR041036">
    <property type="entry name" value="GH5_C"/>
</dbReference>
<dbReference type="Pfam" id="PF18564">
    <property type="entry name" value="Glyco_hydro_5_C"/>
    <property type="match status" value="1"/>
</dbReference>
<dbReference type="EMBL" id="UYRU01058839">
    <property type="protein sequence ID" value="VDN14301.1"/>
    <property type="molecule type" value="Genomic_DNA"/>
</dbReference>
<proteinExistence type="predicted"/>
<gene>
    <name evidence="2" type="ORF">DILT_LOCUS10132</name>
</gene>
<dbReference type="Proteomes" id="UP000281553">
    <property type="component" value="Unassembled WGS sequence"/>
</dbReference>
<dbReference type="OrthoDB" id="1887033at2759"/>
<evidence type="ECO:0000259" key="1">
    <source>
        <dbReference type="Pfam" id="PF18564"/>
    </source>
</evidence>
<organism evidence="2 3">
    <name type="scientific">Dibothriocephalus latus</name>
    <name type="common">Fish tapeworm</name>
    <name type="synonym">Diphyllobothrium latum</name>
    <dbReference type="NCBI Taxonomy" id="60516"/>
    <lineage>
        <taxon>Eukaryota</taxon>
        <taxon>Metazoa</taxon>
        <taxon>Spiralia</taxon>
        <taxon>Lophotrochozoa</taxon>
        <taxon>Platyhelminthes</taxon>
        <taxon>Cestoda</taxon>
        <taxon>Eucestoda</taxon>
        <taxon>Diphyllobothriidea</taxon>
        <taxon>Diphyllobothriidae</taxon>
        <taxon>Dibothriocephalus</taxon>
    </lineage>
</organism>
<sequence>MCEEVTEVKPFARVYPRKTAGLPVTLTFNVDDGSAFYAFLTDETTELAFQEGKSIAEIFLPLETHYPSGYSIDLTPSTMKFRVSAEDNHVLQLYVAEGAPKNNQLVEVNIKASHQ</sequence>
<evidence type="ECO:0000313" key="2">
    <source>
        <dbReference type="EMBL" id="VDN14301.1"/>
    </source>
</evidence>
<keyword evidence="3" id="KW-1185">Reference proteome</keyword>
<dbReference type="Gene3D" id="2.60.40.1180">
    <property type="entry name" value="Golgi alpha-mannosidase II"/>
    <property type="match status" value="1"/>
</dbReference>